<evidence type="ECO:0000313" key="3">
    <source>
        <dbReference type="EMBL" id="KAF4505689.1"/>
    </source>
</evidence>
<keyword evidence="1" id="KW-0378">Hydrolase</keyword>
<evidence type="ECO:0000256" key="1">
    <source>
        <dbReference type="ARBA" id="ARBA00022801"/>
    </source>
</evidence>
<dbReference type="AlphaFoldDB" id="A0A8H4PM99"/>
<keyword evidence="4" id="KW-1185">Reference proteome</keyword>
<comment type="caution">
    <text evidence="3">The sequence shown here is derived from an EMBL/GenBank/DDBJ whole genome shotgun (WGS) entry which is preliminary data.</text>
</comment>
<protein>
    <recommendedName>
        <fullName evidence="2">Nudix hydrolase domain-containing protein</fullName>
    </recommendedName>
</protein>
<accession>A0A8H4PM99</accession>
<dbReference type="GO" id="GO:0005829">
    <property type="term" value="C:cytosol"/>
    <property type="evidence" value="ECO:0007669"/>
    <property type="project" value="TreeGrafter"/>
</dbReference>
<dbReference type="GO" id="GO:0006203">
    <property type="term" value="P:dGTP catabolic process"/>
    <property type="evidence" value="ECO:0007669"/>
    <property type="project" value="TreeGrafter"/>
</dbReference>
<dbReference type="FunFam" id="3.90.79.10:FF:000060">
    <property type="entry name" value="Nudix hydrolase 1"/>
    <property type="match status" value="1"/>
</dbReference>
<dbReference type="InterPro" id="IPR015797">
    <property type="entry name" value="NUDIX_hydrolase-like_dom_sf"/>
</dbReference>
<dbReference type="PANTHER" id="PTHR16099">
    <property type="entry name" value="8-OXO-DGTP DIPHOSPHATES NUDT15"/>
    <property type="match status" value="1"/>
</dbReference>
<dbReference type="EMBL" id="JAAVMX010000008">
    <property type="protein sequence ID" value="KAF4505689.1"/>
    <property type="molecule type" value="Genomic_DNA"/>
</dbReference>
<name>A0A8H4PM99_9HYPO</name>
<sequence length="252" mass="27069">MASPLPNPPRFGVSAIIFDADGKLLVGQRFGSHGAGSWQLPGGHLEDGEGMLAAAARETKEETNLDVDALCVIATTYDVFERERKHYVTCFVLCTQTDPGAVAEAMEPQKCPEWLSKSADELLSLDLFLPLSHVSKRSLDLAAVTQRAGFVFRLPSGANVSIRWDPACVGARQLAGDVLIVPPGRDVAIVDASPNNVDCRLAIVVAIDEPEARHETVEWPLGSDLVLLPLKDGTGVEHQAESVLKLCVSHGR</sequence>
<dbReference type="CDD" id="cd04678">
    <property type="entry name" value="NUDIX_MTH2_Nudt15"/>
    <property type="match status" value="1"/>
</dbReference>
<dbReference type="PROSITE" id="PS00893">
    <property type="entry name" value="NUDIX_BOX"/>
    <property type="match status" value="1"/>
</dbReference>
<dbReference type="OrthoDB" id="447842at2759"/>
<evidence type="ECO:0000259" key="2">
    <source>
        <dbReference type="PROSITE" id="PS51462"/>
    </source>
</evidence>
<dbReference type="PROSITE" id="PS51462">
    <property type="entry name" value="NUDIX"/>
    <property type="match status" value="1"/>
</dbReference>
<feature type="domain" description="Nudix hydrolase" evidence="2">
    <location>
        <begin position="8"/>
        <end position="143"/>
    </location>
</feature>
<dbReference type="InterPro" id="IPR020084">
    <property type="entry name" value="NUDIX_hydrolase_CS"/>
</dbReference>
<reference evidence="3 4" key="1">
    <citation type="journal article" date="2020" name="Genome Biol. Evol.">
        <title>A new high-quality draft genome assembly of the Chinese cordyceps Ophiocordyceps sinensis.</title>
        <authorList>
            <person name="Shu R."/>
            <person name="Zhang J."/>
            <person name="Meng Q."/>
            <person name="Zhang H."/>
            <person name="Zhou G."/>
            <person name="Li M."/>
            <person name="Wu P."/>
            <person name="Zhao Y."/>
            <person name="Chen C."/>
            <person name="Qin Q."/>
        </authorList>
    </citation>
    <scope>NUCLEOTIDE SEQUENCE [LARGE SCALE GENOMIC DNA]</scope>
    <source>
        <strain evidence="3 4">IOZ07</strain>
    </source>
</reference>
<dbReference type="InterPro" id="IPR000086">
    <property type="entry name" value="NUDIX_hydrolase_dom"/>
</dbReference>
<dbReference type="PANTHER" id="PTHR16099:SF5">
    <property type="entry name" value="NUCLEOTIDE TRIPHOSPHATE DIPHOSPHATASE NUDT15"/>
    <property type="match status" value="1"/>
</dbReference>
<gene>
    <name evidence="3" type="ORF">G6O67_007611</name>
</gene>
<dbReference type="Proteomes" id="UP000557566">
    <property type="component" value="Unassembled WGS sequence"/>
</dbReference>
<dbReference type="SUPFAM" id="SSF55811">
    <property type="entry name" value="Nudix"/>
    <property type="match status" value="1"/>
</dbReference>
<organism evidence="3 4">
    <name type="scientific">Ophiocordyceps sinensis</name>
    <dbReference type="NCBI Taxonomy" id="72228"/>
    <lineage>
        <taxon>Eukaryota</taxon>
        <taxon>Fungi</taxon>
        <taxon>Dikarya</taxon>
        <taxon>Ascomycota</taxon>
        <taxon>Pezizomycotina</taxon>
        <taxon>Sordariomycetes</taxon>
        <taxon>Hypocreomycetidae</taxon>
        <taxon>Hypocreales</taxon>
        <taxon>Ophiocordycipitaceae</taxon>
        <taxon>Ophiocordyceps</taxon>
    </lineage>
</organism>
<dbReference type="Pfam" id="PF00293">
    <property type="entry name" value="NUDIX"/>
    <property type="match status" value="1"/>
</dbReference>
<dbReference type="GO" id="GO:0035539">
    <property type="term" value="F:8-oxo-7,8-dihydrodeoxyguanosine triphosphate pyrophosphatase activity"/>
    <property type="evidence" value="ECO:0007669"/>
    <property type="project" value="TreeGrafter"/>
</dbReference>
<proteinExistence type="predicted"/>
<evidence type="ECO:0000313" key="4">
    <source>
        <dbReference type="Proteomes" id="UP000557566"/>
    </source>
</evidence>
<dbReference type="Gene3D" id="3.90.79.10">
    <property type="entry name" value="Nucleoside Triphosphate Pyrophosphohydrolase"/>
    <property type="match status" value="1"/>
</dbReference>